<dbReference type="GO" id="GO:0008483">
    <property type="term" value="F:transaminase activity"/>
    <property type="evidence" value="ECO:0007669"/>
    <property type="project" value="UniProtKB-KW"/>
</dbReference>
<gene>
    <name evidence="1" type="ORF">VA602_02630</name>
</gene>
<dbReference type="Gene3D" id="3.90.1150.10">
    <property type="entry name" value="Aspartate Aminotransferase, domain 1"/>
    <property type="match status" value="1"/>
</dbReference>
<reference evidence="1 2" key="1">
    <citation type="submission" date="2023-12" db="EMBL/GenBank/DDBJ databases">
        <title>Pseudomonas machongensis sp. nov., isolated from wilted pepper plants (Capsicum annuum).</title>
        <authorList>
            <person name="Qiu M."/>
            <person name="Li Y."/>
            <person name="Liu Q."/>
            <person name="Zhang X."/>
            <person name="Huang Y."/>
            <person name="Guo R."/>
            <person name="Hu M."/>
            <person name="Zhou J."/>
            <person name="Zhou X."/>
        </authorList>
    </citation>
    <scope>NUCLEOTIDE SEQUENCE [LARGE SCALE GENOMIC DNA]</scope>
    <source>
        <strain evidence="1 2">MH2</strain>
    </source>
</reference>
<sequence>REALAQELVEAALHEGLLLNAPQADVVRFSPALTVSRGNIDEMLQRLSRAFARLHSHQQVRREATA</sequence>
<protein>
    <submittedName>
        <fullName evidence="1">Aspartate aminotransferase family protein</fullName>
    </submittedName>
</protein>
<keyword evidence="1" id="KW-0808">Transferase</keyword>
<dbReference type="Proteomes" id="UP001302573">
    <property type="component" value="Unassembled WGS sequence"/>
</dbReference>
<evidence type="ECO:0000313" key="1">
    <source>
        <dbReference type="EMBL" id="MEA5670230.1"/>
    </source>
</evidence>
<keyword evidence="2" id="KW-1185">Reference proteome</keyword>
<name>A0ABU5VDW5_9PSED</name>
<dbReference type="InterPro" id="IPR015422">
    <property type="entry name" value="PyrdxlP-dep_Trfase_small"/>
</dbReference>
<keyword evidence="1" id="KW-0032">Aminotransferase</keyword>
<dbReference type="EMBL" id="JAYFUI010000039">
    <property type="protein sequence ID" value="MEA5670230.1"/>
    <property type="molecule type" value="Genomic_DNA"/>
</dbReference>
<organism evidence="1 2">
    <name type="scientific">Pseudomonas machongensis</name>
    <dbReference type="NCBI Taxonomy" id="3110229"/>
    <lineage>
        <taxon>Bacteria</taxon>
        <taxon>Pseudomonadati</taxon>
        <taxon>Pseudomonadota</taxon>
        <taxon>Gammaproteobacteria</taxon>
        <taxon>Pseudomonadales</taxon>
        <taxon>Pseudomonadaceae</taxon>
        <taxon>Pseudomonas</taxon>
    </lineage>
</organism>
<accession>A0ABU5VDW5</accession>
<feature type="non-terminal residue" evidence="1">
    <location>
        <position position="1"/>
    </location>
</feature>
<evidence type="ECO:0000313" key="2">
    <source>
        <dbReference type="Proteomes" id="UP001302573"/>
    </source>
</evidence>
<proteinExistence type="predicted"/>
<dbReference type="SUPFAM" id="SSF53383">
    <property type="entry name" value="PLP-dependent transferases"/>
    <property type="match status" value="1"/>
</dbReference>
<dbReference type="InterPro" id="IPR015424">
    <property type="entry name" value="PyrdxlP-dep_Trfase"/>
</dbReference>
<comment type="caution">
    <text evidence="1">The sequence shown here is derived from an EMBL/GenBank/DDBJ whole genome shotgun (WGS) entry which is preliminary data.</text>
</comment>